<dbReference type="Pfam" id="PF02585">
    <property type="entry name" value="PIG-L"/>
    <property type="match status" value="1"/>
</dbReference>
<dbReference type="GO" id="GO:0035595">
    <property type="term" value="F:N-acetylglucosaminylinositol deacetylase activity"/>
    <property type="evidence" value="ECO:0007669"/>
    <property type="project" value="InterPro"/>
</dbReference>
<dbReference type="PANTHER" id="PTHR12993:SF26">
    <property type="entry name" value="1D-MYO-INOSITOL 2-ACETAMIDO-2-DEOXY-ALPHA-D-GLUCOPYRANOSIDE DEACETYLASE"/>
    <property type="match status" value="1"/>
</dbReference>
<gene>
    <name evidence="4" type="ORF">UFOPK3957_01544</name>
</gene>
<evidence type="ECO:0000256" key="1">
    <source>
        <dbReference type="ARBA" id="ARBA00022723"/>
    </source>
</evidence>
<dbReference type="InterPro" id="IPR024078">
    <property type="entry name" value="LmbE-like_dom_sf"/>
</dbReference>
<name>A0A6J7PEW8_9ZZZZ</name>
<evidence type="ECO:0000256" key="2">
    <source>
        <dbReference type="ARBA" id="ARBA00022801"/>
    </source>
</evidence>
<dbReference type="Gene3D" id="3.40.50.10320">
    <property type="entry name" value="LmbE-like"/>
    <property type="match status" value="1"/>
</dbReference>
<keyword evidence="1" id="KW-0479">Metal-binding</keyword>
<dbReference type="GO" id="GO:0046872">
    <property type="term" value="F:metal ion binding"/>
    <property type="evidence" value="ECO:0007669"/>
    <property type="project" value="UniProtKB-KW"/>
</dbReference>
<accession>A0A6J7PEW8</accession>
<dbReference type="AlphaFoldDB" id="A0A6J7PEW8"/>
<keyword evidence="2" id="KW-0378">Hydrolase</keyword>
<dbReference type="PANTHER" id="PTHR12993">
    <property type="entry name" value="N-ACETYLGLUCOSAMINYL-PHOSPHATIDYLINOSITOL DE-N-ACETYLASE-RELATED"/>
    <property type="match status" value="1"/>
</dbReference>
<organism evidence="4">
    <name type="scientific">freshwater metagenome</name>
    <dbReference type="NCBI Taxonomy" id="449393"/>
    <lineage>
        <taxon>unclassified sequences</taxon>
        <taxon>metagenomes</taxon>
        <taxon>ecological metagenomes</taxon>
    </lineage>
</organism>
<feature type="compositionally biased region" description="Acidic residues" evidence="3">
    <location>
        <begin position="272"/>
        <end position="286"/>
    </location>
</feature>
<dbReference type="HAMAP" id="MF_01696">
    <property type="entry name" value="MshB"/>
    <property type="match status" value="1"/>
</dbReference>
<protein>
    <submittedName>
        <fullName evidence="4">Unannotated protein</fullName>
    </submittedName>
</protein>
<dbReference type="SUPFAM" id="SSF102588">
    <property type="entry name" value="LmbE-like"/>
    <property type="match status" value="1"/>
</dbReference>
<evidence type="ECO:0000256" key="3">
    <source>
        <dbReference type="SAM" id="MobiDB-lite"/>
    </source>
</evidence>
<feature type="region of interest" description="Disordered" evidence="3">
    <location>
        <begin position="72"/>
        <end position="92"/>
    </location>
</feature>
<dbReference type="InterPro" id="IPR003737">
    <property type="entry name" value="GlcNAc_PI_deacetylase-related"/>
</dbReference>
<proteinExistence type="inferred from homology"/>
<dbReference type="InterPro" id="IPR017810">
    <property type="entry name" value="Mycothiol_biosynthesis_MshB"/>
</dbReference>
<reference evidence="4" key="1">
    <citation type="submission" date="2020-05" db="EMBL/GenBank/DDBJ databases">
        <authorList>
            <person name="Chiriac C."/>
            <person name="Salcher M."/>
            <person name="Ghai R."/>
            <person name="Kavagutti S V."/>
        </authorList>
    </citation>
    <scope>NUCLEOTIDE SEQUENCE</scope>
</reference>
<evidence type="ECO:0000313" key="4">
    <source>
        <dbReference type="EMBL" id="CAB5000424.1"/>
    </source>
</evidence>
<feature type="region of interest" description="Disordered" evidence="3">
    <location>
        <begin position="260"/>
        <end position="292"/>
    </location>
</feature>
<dbReference type="EMBL" id="CAFBOM010000292">
    <property type="protein sequence ID" value="CAB5000424.1"/>
    <property type="molecule type" value="Genomic_DNA"/>
</dbReference>
<sequence>MARGCERGDLAGRIVDGVDPLLLGNGRRGDDARRLIRSEHISDLEARRRQGCAVSGHAIGVRGRVVDDVDERSGNVEQGNTGDGIDPRVIRPGGEDLKREALGIDARHLCRPLIPRQQHDNPVMNRRKIREGLVVPLESGTRALERDKPQGDDGIVGAGSRIAMRDRLDLRPGGIADPPDSDPAVVVVLDEQAPSVPPVPSEPIELLGSDEVGEPPCLVRMGRLAQRGRRLCADSHRVHAIAAHEGDMRAIWAHPGVDDRARSGQFGSDAGSDIDDVGDPGDDEGSDPAGVIETESRDAGRHLSHALAARTLLGRKVSFGKETGRVDEKPLLAAHRIDDPQVARRVLPARAADEEHLCTGDCEATGSAELKAASPCLLTGERISARHGQHRCASNPARYRRRVNRRLLFVHAHPDDETIGTGATMAKYASEGAQVTLVTCTLGEEGEVLLEEFAHLAADQQDSLGDHRQTELAGAMSALGVTDWRLLGGAGRFRDSGMVGTPSNDKPGCFWRADLLEAALPLVEIIREVRPQVVVTYDDFGGYGHPDHIQVHRVTHYALALAASQTFRPDLSAPWSVSKVYWTAFPKSVMRAGIEAMKEHDASSEFASMDPDDIPFACDDALVTTAIDGADHLPAKMAALRAHGTQVSVDGGFFALADNVGAEAFGTEYYRLASGVRGATEGQLESDLFAGISE</sequence>
<dbReference type="NCBIfam" id="TIGR03445">
    <property type="entry name" value="mycothiol_MshB"/>
    <property type="match status" value="1"/>
</dbReference>